<evidence type="ECO:0000256" key="2">
    <source>
        <dbReference type="SAM" id="SignalP"/>
    </source>
</evidence>
<gene>
    <name evidence="3" type="ORF">Ctob_011506</name>
</gene>
<dbReference type="InterPro" id="IPR039987">
    <property type="entry name" value="PGRL1"/>
</dbReference>
<organism evidence="3 4">
    <name type="scientific">Chrysochromulina tobinii</name>
    <dbReference type="NCBI Taxonomy" id="1460289"/>
    <lineage>
        <taxon>Eukaryota</taxon>
        <taxon>Haptista</taxon>
        <taxon>Haptophyta</taxon>
        <taxon>Prymnesiophyceae</taxon>
        <taxon>Prymnesiales</taxon>
        <taxon>Chrysochromulinaceae</taxon>
        <taxon>Chrysochromulina</taxon>
    </lineage>
</organism>
<dbReference type="PANTHER" id="PTHR31032:SF1">
    <property type="entry name" value="PGR5-LIKE PROTEIN 1B, CHLOROPLASTIC"/>
    <property type="match status" value="1"/>
</dbReference>
<dbReference type="GO" id="GO:0009535">
    <property type="term" value="C:chloroplast thylakoid membrane"/>
    <property type="evidence" value="ECO:0007669"/>
    <property type="project" value="InterPro"/>
</dbReference>
<feature type="signal peptide" evidence="2">
    <location>
        <begin position="1"/>
        <end position="19"/>
    </location>
</feature>
<keyword evidence="4" id="KW-1185">Reference proteome</keyword>
<dbReference type="GO" id="GO:0009773">
    <property type="term" value="P:photosynthetic electron transport in photosystem I"/>
    <property type="evidence" value="ECO:0007669"/>
    <property type="project" value="InterPro"/>
</dbReference>
<dbReference type="PANTHER" id="PTHR31032">
    <property type="entry name" value="PGR5-LIKE PROTEIN 1B, CHLOROPLASTIC"/>
    <property type="match status" value="1"/>
</dbReference>
<reference evidence="4" key="1">
    <citation type="journal article" date="2015" name="PLoS Genet.">
        <title>Genome Sequence and Transcriptome Analyses of Chrysochromulina tobin: Metabolic Tools for Enhanced Algal Fitness in the Prominent Order Prymnesiales (Haptophyceae).</title>
        <authorList>
            <person name="Hovde B.T."/>
            <person name="Deodato C.R."/>
            <person name="Hunsperger H.M."/>
            <person name="Ryken S.A."/>
            <person name="Yost W."/>
            <person name="Jha R.K."/>
            <person name="Patterson J."/>
            <person name="Monnat R.J. Jr."/>
            <person name="Barlow S.B."/>
            <person name="Starkenburg S.R."/>
            <person name="Cattolico R.A."/>
        </authorList>
    </citation>
    <scope>NUCLEOTIDE SEQUENCE</scope>
    <source>
        <strain evidence="4">CCMP291</strain>
    </source>
</reference>
<dbReference type="Proteomes" id="UP000037460">
    <property type="component" value="Unassembled WGS sequence"/>
</dbReference>
<dbReference type="EMBL" id="JWZX01002809">
    <property type="protein sequence ID" value="KOO26749.1"/>
    <property type="molecule type" value="Genomic_DNA"/>
</dbReference>
<dbReference type="OrthoDB" id="38589at2759"/>
<proteinExistence type="predicted"/>
<keyword evidence="1" id="KW-0472">Membrane</keyword>
<keyword evidence="1" id="KW-1133">Transmembrane helix</keyword>
<protein>
    <submittedName>
        <fullName evidence="3">Pgr5-like protein chloroplastic-like protein</fullName>
    </submittedName>
</protein>
<accession>A0A0M0JJI9</accession>
<evidence type="ECO:0000256" key="1">
    <source>
        <dbReference type="SAM" id="Phobius"/>
    </source>
</evidence>
<dbReference type="GO" id="GO:0016730">
    <property type="term" value="F:oxidoreductase activity, acting on iron-sulfur proteins as donors"/>
    <property type="evidence" value="ECO:0007669"/>
    <property type="project" value="InterPro"/>
</dbReference>
<dbReference type="AlphaFoldDB" id="A0A0M0JJI9"/>
<keyword evidence="2" id="KW-0732">Signal</keyword>
<evidence type="ECO:0000313" key="4">
    <source>
        <dbReference type="Proteomes" id="UP000037460"/>
    </source>
</evidence>
<comment type="caution">
    <text evidence="3">The sequence shown here is derived from an EMBL/GenBank/DDBJ whole genome shotgun (WGS) entry which is preliminary data.</text>
</comment>
<feature type="chain" id="PRO_5005601899" evidence="2">
    <location>
        <begin position="20"/>
        <end position="319"/>
    </location>
</feature>
<evidence type="ECO:0000313" key="3">
    <source>
        <dbReference type="EMBL" id="KOO26749.1"/>
    </source>
</evidence>
<feature type="transmembrane region" description="Helical" evidence="1">
    <location>
        <begin position="198"/>
        <end position="217"/>
    </location>
</feature>
<feature type="transmembrane region" description="Helical" evidence="1">
    <location>
        <begin position="224"/>
        <end position="241"/>
    </location>
</feature>
<name>A0A0M0JJI9_9EUKA</name>
<sequence length="319" mass="35189">MMRRSCCALWISCIACASALRAGSTPPPMHRVGTARTARALIPAQCQHRSAAVNMQIQLDPDSKSFFEGFVETDPVTGESKQLSLDEKEKLYLECLDAYYNEGGKQLLSDSDYKQLKIDINFEGSRVATFSADEIKFVLANKRYKMGKPMLSDSEYDVLRERLRSLKSPVVIHEGAKCSVEDGICKNDMAVDSGKTRLLYLPGTIGASLLMSEFFFWTLHIDPLLSIILGALPAYVIGVLFTENIFAQKPLVIQAACPNCGTVNTIFFGDLFRVMTDGYAGPPNPPGSVVQHKCTNCNEELTANRETMLVTTTFAKGKK</sequence>
<keyword evidence="1" id="KW-0812">Transmembrane</keyword>